<keyword evidence="2" id="KW-0805">Transcription regulation</keyword>
<proteinExistence type="predicted"/>
<dbReference type="InterPro" id="IPR044837">
    <property type="entry name" value="REM16-like"/>
</dbReference>
<dbReference type="AlphaFoldDB" id="A0A2G9HF12"/>
<evidence type="ECO:0000256" key="1">
    <source>
        <dbReference type="ARBA" id="ARBA00004123"/>
    </source>
</evidence>
<dbReference type="OrthoDB" id="660291at2759"/>
<feature type="domain" description="TF-B3" evidence="7">
    <location>
        <begin position="234"/>
        <end position="330"/>
    </location>
</feature>
<keyword evidence="5" id="KW-0539">Nucleus</keyword>
<sequence>MWGVRRPHFLLGFDPSLCSDRLNIPCNFVKHMEGRVSGTALLTGPSGNNWYVDLIHVESGLFLNDGWADFVRDHFLEQGDSMVFRYDGDLYFTVQIFDRSMCEKEAAFTAESSQDLSKYDSNMVKKRDRERSALLDSIIEGVPKKMRCCQMQSESMCNDHENGRNVTDAEEWMQQTNGNNNFKNAVTVALPLSIVPHDSPDPSVRNRTTKLDMLLSASEAERIARSFTSSFPNFLKVMKRFNISGSYTLNVPYQFATEHLPKCKVKIVLRNIKGESWTVNSIPTTKVQTSHTFCGGWLSFVRDNNIDIGDICIFELVRKFELHVRILRVGKEGIDGHDGEAAQGGRNNGCTTTNKTSRRKSKKMSESADSIKGSAICSQSNNSIAELEIHKRFGPPDKQGSQTKGCVSMKSAPEEKIAAQYFVSSYPHFVRVMKKFNISGSYTLKIPYQFSMEHMPNCKTEIVLRNLNGQCWTVNSIPTIKVQTLHTFCGGWMAFVRDNDIQMGDICIFELVGKCEMRVHICGIGKKGLNYQNGTKGLPMP</sequence>
<organism evidence="8 9">
    <name type="scientific">Handroanthus impetiginosus</name>
    <dbReference type="NCBI Taxonomy" id="429701"/>
    <lineage>
        <taxon>Eukaryota</taxon>
        <taxon>Viridiplantae</taxon>
        <taxon>Streptophyta</taxon>
        <taxon>Embryophyta</taxon>
        <taxon>Tracheophyta</taxon>
        <taxon>Spermatophyta</taxon>
        <taxon>Magnoliopsida</taxon>
        <taxon>eudicotyledons</taxon>
        <taxon>Gunneridae</taxon>
        <taxon>Pentapetalae</taxon>
        <taxon>asterids</taxon>
        <taxon>lamiids</taxon>
        <taxon>Lamiales</taxon>
        <taxon>Bignoniaceae</taxon>
        <taxon>Crescentiina</taxon>
        <taxon>Tabebuia alliance</taxon>
        <taxon>Handroanthus</taxon>
    </lineage>
</organism>
<reference evidence="9" key="1">
    <citation type="journal article" date="2018" name="Gigascience">
        <title>Genome assembly of the Pink Ipe (Handroanthus impetiginosus, Bignoniaceae), a highly valued, ecologically keystone Neotropical timber forest tree.</title>
        <authorList>
            <person name="Silva-Junior O.B."/>
            <person name="Grattapaglia D."/>
            <person name="Novaes E."/>
            <person name="Collevatti R.G."/>
        </authorList>
    </citation>
    <scope>NUCLEOTIDE SEQUENCE [LARGE SCALE GENOMIC DNA]</scope>
    <source>
        <strain evidence="9">cv. UFG-1</strain>
    </source>
</reference>
<comment type="subcellular location">
    <subcellularLocation>
        <location evidence="1">Nucleus</location>
    </subcellularLocation>
</comment>
<protein>
    <recommendedName>
        <fullName evidence="7">TF-B3 domain-containing protein</fullName>
    </recommendedName>
</protein>
<evidence type="ECO:0000259" key="7">
    <source>
        <dbReference type="PROSITE" id="PS50863"/>
    </source>
</evidence>
<evidence type="ECO:0000256" key="4">
    <source>
        <dbReference type="ARBA" id="ARBA00023163"/>
    </source>
</evidence>
<dbReference type="SMART" id="SM01019">
    <property type="entry name" value="B3"/>
    <property type="match status" value="3"/>
</dbReference>
<feature type="region of interest" description="Disordered" evidence="6">
    <location>
        <begin position="335"/>
        <end position="368"/>
    </location>
</feature>
<keyword evidence="3" id="KW-0238">DNA-binding</keyword>
<comment type="caution">
    <text evidence="8">The sequence shown here is derived from an EMBL/GenBank/DDBJ whole genome shotgun (WGS) entry which is preliminary data.</text>
</comment>
<dbReference type="PROSITE" id="PS50863">
    <property type="entry name" value="B3"/>
    <property type="match status" value="3"/>
</dbReference>
<evidence type="ECO:0000256" key="2">
    <source>
        <dbReference type="ARBA" id="ARBA00023015"/>
    </source>
</evidence>
<keyword evidence="9" id="KW-1185">Reference proteome</keyword>
<dbReference type="SUPFAM" id="SSF101936">
    <property type="entry name" value="DNA-binding pseudobarrel domain"/>
    <property type="match status" value="3"/>
</dbReference>
<dbReference type="PANTHER" id="PTHR31391">
    <property type="entry name" value="B3 DOMAIN-CONTAINING PROTEIN OS11G0197600-RELATED"/>
    <property type="match status" value="1"/>
</dbReference>
<accession>A0A2G9HF12</accession>
<dbReference type="InterPro" id="IPR003340">
    <property type="entry name" value="B3_DNA-bd"/>
</dbReference>
<dbReference type="Gene3D" id="2.40.330.10">
    <property type="entry name" value="DNA-binding pseudobarrel domain"/>
    <property type="match status" value="3"/>
</dbReference>
<evidence type="ECO:0000313" key="8">
    <source>
        <dbReference type="EMBL" id="PIN16088.1"/>
    </source>
</evidence>
<dbReference type="PANTHER" id="PTHR31391:SF106">
    <property type="entry name" value="B3 DOMAIN-CONTAINING PROTEIN OS01G0723500"/>
    <property type="match status" value="1"/>
</dbReference>
<name>A0A2G9HF12_9LAMI</name>
<dbReference type="CDD" id="cd10017">
    <property type="entry name" value="B3_DNA"/>
    <property type="match status" value="3"/>
</dbReference>
<feature type="domain" description="TF-B3" evidence="7">
    <location>
        <begin position="429"/>
        <end position="525"/>
    </location>
</feature>
<dbReference type="InterPro" id="IPR015300">
    <property type="entry name" value="DNA-bd_pseudobarrel_sf"/>
</dbReference>
<dbReference type="GO" id="GO:0003677">
    <property type="term" value="F:DNA binding"/>
    <property type="evidence" value="ECO:0007669"/>
    <property type="project" value="UniProtKB-KW"/>
</dbReference>
<keyword evidence="4" id="KW-0804">Transcription</keyword>
<evidence type="ECO:0000313" key="9">
    <source>
        <dbReference type="Proteomes" id="UP000231279"/>
    </source>
</evidence>
<evidence type="ECO:0000256" key="5">
    <source>
        <dbReference type="ARBA" id="ARBA00023242"/>
    </source>
</evidence>
<dbReference type="EMBL" id="NKXS01001955">
    <property type="protein sequence ID" value="PIN16088.1"/>
    <property type="molecule type" value="Genomic_DNA"/>
</dbReference>
<dbReference type="GO" id="GO:0005634">
    <property type="term" value="C:nucleus"/>
    <property type="evidence" value="ECO:0007669"/>
    <property type="project" value="UniProtKB-SubCell"/>
</dbReference>
<evidence type="ECO:0000256" key="3">
    <source>
        <dbReference type="ARBA" id="ARBA00023125"/>
    </source>
</evidence>
<evidence type="ECO:0000256" key="6">
    <source>
        <dbReference type="SAM" id="MobiDB-lite"/>
    </source>
</evidence>
<gene>
    <name evidence="8" type="ORF">CDL12_11265</name>
</gene>
<dbReference type="Proteomes" id="UP000231279">
    <property type="component" value="Unassembled WGS sequence"/>
</dbReference>
<feature type="domain" description="TF-B3" evidence="7">
    <location>
        <begin position="7"/>
        <end position="100"/>
    </location>
</feature>
<dbReference type="Pfam" id="PF02362">
    <property type="entry name" value="B3"/>
    <property type="match status" value="3"/>
</dbReference>
<dbReference type="STRING" id="429701.A0A2G9HF12"/>